<dbReference type="Gene3D" id="3.40.190.10">
    <property type="entry name" value="Periplasmic binding protein-like II"/>
    <property type="match status" value="2"/>
</dbReference>
<organism evidence="5 6">
    <name type="scientific">Sphaerimonospora thailandensis</name>
    <dbReference type="NCBI Taxonomy" id="795644"/>
    <lineage>
        <taxon>Bacteria</taxon>
        <taxon>Bacillati</taxon>
        <taxon>Actinomycetota</taxon>
        <taxon>Actinomycetes</taxon>
        <taxon>Streptosporangiales</taxon>
        <taxon>Streptosporangiaceae</taxon>
        <taxon>Sphaerimonospora</taxon>
    </lineage>
</organism>
<evidence type="ECO:0000256" key="4">
    <source>
        <dbReference type="ARBA" id="ARBA00022729"/>
    </source>
</evidence>
<accession>A0A8J3VXD6</accession>
<evidence type="ECO:0000256" key="1">
    <source>
        <dbReference type="ARBA" id="ARBA00004196"/>
    </source>
</evidence>
<dbReference type="InterPro" id="IPR006059">
    <property type="entry name" value="SBP"/>
</dbReference>
<keyword evidence="3" id="KW-0813">Transport</keyword>
<dbReference type="Proteomes" id="UP000610966">
    <property type="component" value="Unassembled WGS sequence"/>
</dbReference>
<proteinExistence type="inferred from homology"/>
<gene>
    <name evidence="5" type="ORF">Mth01_00430</name>
</gene>
<keyword evidence="4" id="KW-0732">Signal</keyword>
<dbReference type="EMBL" id="BOOG01000002">
    <property type="protein sequence ID" value="GIH67790.1"/>
    <property type="molecule type" value="Genomic_DNA"/>
</dbReference>
<dbReference type="GO" id="GO:0030313">
    <property type="term" value="C:cell envelope"/>
    <property type="evidence" value="ECO:0007669"/>
    <property type="project" value="UniProtKB-SubCell"/>
</dbReference>
<dbReference type="PANTHER" id="PTHR43649">
    <property type="entry name" value="ARABINOSE-BINDING PROTEIN-RELATED"/>
    <property type="match status" value="1"/>
</dbReference>
<comment type="subcellular location">
    <subcellularLocation>
        <location evidence="1">Cell envelope</location>
    </subcellularLocation>
</comment>
<evidence type="ECO:0000313" key="5">
    <source>
        <dbReference type="EMBL" id="GIH67790.1"/>
    </source>
</evidence>
<reference evidence="5" key="1">
    <citation type="submission" date="2021-01" db="EMBL/GenBank/DDBJ databases">
        <title>Whole genome shotgun sequence of Sphaerimonospora thailandensis NBRC 107569.</title>
        <authorList>
            <person name="Komaki H."/>
            <person name="Tamura T."/>
        </authorList>
    </citation>
    <scope>NUCLEOTIDE SEQUENCE</scope>
    <source>
        <strain evidence="5">NBRC 107569</strain>
    </source>
</reference>
<dbReference type="Pfam" id="PF13416">
    <property type="entry name" value="SBP_bac_8"/>
    <property type="match status" value="1"/>
</dbReference>
<protein>
    <submittedName>
        <fullName evidence="5">ABC transporter substrate-binding protein</fullName>
    </submittedName>
</protein>
<evidence type="ECO:0000256" key="2">
    <source>
        <dbReference type="ARBA" id="ARBA00008520"/>
    </source>
</evidence>
<dbReference type="AlphaFoldDB" id="A0A8J3VXD6"/>
<evidence type="ECO:0000313" key="6">
    <source>
        <dbReference type="Proteomes" id="UP000610966"/>
    </source>
</evidence>
<evidence type="ECO:0000256" key="3">
    <source>
        <dbReference type="ARBA" id="ARBA00022448"/>
    </source>
</evidence>
<dbReference type="PANTHER" id="PTHR43649:SF31">
    <property type="entry name" value="SN-GLYCEROL-3-PHOSPHATE-BINDING PERIPLASMIC PROTEIN UGPB"/>
    <property type="match status" value="1"/>
</dbReference>
<keyword evidence="6" id="KW-1185">Reference proteome</keyword>
<comment type="similarity">
    <text evidence="2">Belongs to the bacterial solute-binding protein 1 family.</text>
</comment>
<dbReference type="RefSeq" id="WP_204009473.1">
    <property type="nucleotide sequence ID" value="NZ_BOOG01000002.1"/>
</dbReference>
<dbReference type="InterPro" id="IPR050490">
    <property type="entry name" value="Bact_solute-bd_prot1"/>
</dbReference>
<name>A0A8J3VXD6_9ACTN</name>
<comment type="caution">
    <text evidence="5">The sequence shown here is derived from an EMBL/GenBank/DDBJ whole genome shotgun (WGS) entry which is preliminary data.</text>
</comment>
<sequence>MTEHRTVVDVWLAEHPFASFLDPMRKAAEEFGRAHPGHRVRIRAVDFREMPGEVARAAERGEPPAVAEYYATAARIALDTRARDGRPLFTSIEAAIGGRADILGEPVAIDRIEAAARGHYAYGGELVSVPVTATTALLFANATMLREAGVPRVPETWHEVEAACRAIARLPHGPSAAITWPDHGWLFQQAVASQGGLLADHDNGRSGRASTVDLSSAQMAAYVEWWRRLHRDGHYLYTGTRGDWGAAFDAFATGRVAFTVGSSIIAGAAVRAGREAGFDVEVARLPRNGDVPYAGNLVSGQSFWLADGLDEATRDGALAFIQFLLRPEVAAAWHKSAGFIPITVDSFDLLAKAGWFDEHPWLRVATDQLRAADGSPAALGALLGDFAGIQDVMTQAMEDVLVRAADPAGRFTRATADAQRLLDEYNADCRGPAPRTPRRLEVG</sequence>
<dbReference type="SUPFAM" id="SSF53850">
    <property type="entry name" value="Periplasmic binding protein-like II"/>
    <property type="match status" value="1"/>
</dbReference>